<reference evidence="1" key="1">
    <citation type="submission" date="2014-09" db="EMBL/GenBank/DDBJ databases">
        <authorList>
            <person name="Magalhaes I.L.F."/>
            <person name="Oliveira U."/>
            <person name="Santos F.R."/>
            <person name="Vidigal T.H.D.A."/>
            <person name="Brescovit A.D."/>
            <person name="Santos A.J."/>
        </authorList>
    </citation>
    <scope>NUCLEOTIDE SEQUENCE</scope>
    <source>
        <tissue evidence="1">Shoot tissue taken approximately 20 cm above the soil surface</tissue>
    </source>
</reference>
<protein>
    <submittedName>
        <fullName evidence="1">Uncharacterized protein</fullName>
    </submittedName>
</protein>
<accession>A0A0A8YPJ2</accession>
<reference evidence="1" key="2">
    <citation type="journal article" date="2015" name="Data Brief">
        <title>Shoot transcriptome of the giant reed, Arundo donax.</title>
        <authorList>
            <person name="Barrero R.A."/>
            <person name="Guerrero F.D."/>
            <person name="Moolhuijzen P."/>
            <person name="Goolsby J.A."/>
            <person name="Tidwell J."/>
            <person name="Bellgard S.E."/>
            <person name="Bellgard M.I."/>
        </authorList>
    </citation>
    <scope>NUCLEOTIDE SEQUENCE</scope>
    <source>
        <tissue evidence="1">Shoot tissue taken approximately 20 cm above the soil surface</tissue>
    </source>
</reference>
<dbReference type="AlphaFoldDB" id="A0A0A8YPJ2"/>
<evidence type="ECO:0000313" key="1">
    <source>
        <dbReference type="EMBL" id="JAD28634.1"/>
    </source>
</evidence>
<sequence>MEWLSFIYGATPIGPSCLWRLVNFLPCCILR</sequence>
<proteinExistence type="predicted"/>
<dbReference type="EMBL" id="GBRH01269261">
    <property type="protein sequence ID" value="JAD28634.1"/>
    <property type="molecule type" value="Transcribed_RNA"/>
</dbReference>
<name>A0A0A8YPJ2_ARUDO</name>
<organism evidence="1">
    <name type="scientific">Arundo donax</name>
    <name type="common">Giant reed</name>
    <name type="synonym">Donax arundinaceus</name>
    <dbReference type="NCBI Taxonomy" id="35708"/>
    <lineage>
        <taxon>Eukaryota</taxon>
        <taxon>Viridiplantae</taxon>
        <taxon>Streptophyta</taxon>
        <taxon>Embryophyta</taxon>
        <taxon>Tracheophyta</taxon>
        <taxon>Spermatophyta</taxon>
        <taxon>Magnoliopsida</taxon>
        <taxon>Liliopsida</taxon>
        <taxon>Poales</taxon>
        <taxon>Poaceae</taxon>
        <taxon>PACMAD clade</taxon>
        <taxon>Arundinoideae</taxon>
        <taxon>Arundineae</taxon>
        <taxon>Arundo</taxon>
    </lineage>
</organism>